<evidence type="ECO:0000313" key="4">
    <source>
        <dbReference type="Proteomes" id="UP000181976"/>
    </source>
</evidence>
<dbReference type="OrthoDB" id="9813771at2"/>
<reference evidence="3 4" key="1">
    <citation type="submission" date="2016-10" db="EMBL/GenBank/DDBJ databases">
        <authorList>
            <person name="de Groot N.N."/>
        </authorList>
    </citation>
    <scope>NUCLEOTIDE SEQUENCE [LARGE SCALE GENOMIC DNA]</scope>
    <source>
        <strain evidence="3 4">DSM 19012</strain>
    </source>
</reference>
<dbReference type="GO" id="GO:0006446">
    <property type="term" value="P:regulation of translational initiation"/>
    <property type="evidence" value="ECO:0007669"/>
    <property type="project" value="TreeGrafter"/>
</dbReference>
<dbReference type="FunCoup" id="A0A1I2BUK7">
    <property type="interactions" value="56"/>
</dbReference>
<sequence length="207" mass="23565">MEKDYYTTIKKPVEGIYKEKGSKFLAYGFPVQTEEEIKTHIENLKKRYHDARHHCFAWELGLDGNNFRMNDDGEPSGTAGKPILGQIHSFGLTNILVVVVRYFGGIKLGTGGLIQAYKAATADALEKAELIQCTVKKSFSVRFPYNMMNQVMRVVNDEELTINAQKFEADCNMTLAVRESKFESIIDRFQKSFGIEVIEDKEPPIKR</sequence>
<dbReference type="AlphaFoldDB" id="A0A1I2BUK7"/>
<protein>
    <submittedName>
        <fullName evidence="3">Uncharacterized protein, YigZ family</fullName>
    </submittedName>
</protein>
<evidence type="ECO:0000313" key="3">
    <source>
        <dbReference type="EMBL" id="SFE59737.1"/>
    </source>
</evidence>
<dbReference type="Gene3D" id="3.30.230.30">
    <property type="entry name" value="Impact, N-terminal domain"/>
    <property type="match status" value="1"/>
</dbReference>
<dbReference type="Pfam" id="PF01205">
    <property type="entry name" value="Impact_N"/>
    <property type="match status" value="1"/>
</dbReference>
<evidence type="ECO:0000259" key="2">
    <source>
        <dbReference type="Pfam" id="PF01205"/>
    </source>
</evidence>
<comment type="similarity">
    <text evidence="1">Belongs to the IMPACT family.</text>
</comment>
<dbReference type="PROSITE" id="PS00910">
    <property type="entry name" value="UPF0029"/>
    <property type="match status" value="1"/>
</dbReference>
<dbReference type="InParanoid" id="A0A1I2BUK7"/>
<dbReference type="EMBL" id="FONA01000014">
    <property type="protein sequence ID" value="SFE59737.1"/>
    <property type="molecule type" value="Genomic_DNA"/>
</dbReference>
<keyword evidence="4" id="KW-1185">Reference proteome</keyword>
<feature type="domain" description="Impact N-terminal" evidence="2">
    <location>
        <begin position="20"/>
        <end position="125"/>
    </location>
</feature>
<name>A0A1I2BUK7_9BACT</name>
<dbReference type="InterPro" id="IPR036956">
    <property type="entry name" value="Impact_N_sf"/>
</dbReference>
<organism evidence="3 4">
    <name type="scientific">Thermophagus xiamenensis</name>
    <dbReference type="NCBI Taxonomy" id="385682"/>
    <lineage>
        <taxon>Bacteria</taxon>
        <taxon>Pseudomonadati</taxon>
        <taxon>Bacteroidota</taxon>
        <taxon>Bacteroidia</taxon>
        <taxon>Marinilabiliales</taxon>
        <taxon>Marinilabiliaceae</taxon>
        <taxon>Thermophagus</taxon>
    </lineage>
</organism>
<dbReference type="GO" id="GO:0005737">
    <property type="term" value="C:cytoplasm"/>
    <property type="evidence" value="ECO:0007669"/>
    <property type="project" value="TreeGrafter"/>
</dbReference>
<dbReference type="InterPro" id="IPR001498">
    <property type="entry name" value="Impact_N"/>
</dbReference>
<dbReference type="InterPro" id="IPR020568">
    <property type="entry name" value="Ribosomal_Su5_D2-typ_SF"/>
</dbReference>
<evidence type="ECO:0000256" key="1">
    <source>
        <dbReference type="ARBA" id="ARBA00007665"/>
    </source>
</evidence>
<gene>
    <name evidence="3" type="ORF">SAMN05444380_11442</name>
</gene>
<dbReference type="STRING" id="385682.SAMN05444380_11442"/>
<dbReference type="PANTHER" id="PTHR16301">
    <property type="entry name" value="IMPACT-RELATED"/>
    <property type="match status" value="1"/>
</dbReference>
<dbReference type="InterPro" id="IPR023582">
    <property type="entry name" value="Impact"/>
</dbReference>
<dbReference type="RefSeq" id="WP_010527821.1">
    <property type="nucleotide sequence ID" value="NZ_AFSL01000063.1"/>
</dbReference>
<accession>A0A1I2BUK7</accession>
<dbReference type="InterPro" id="IPR020569">
    <property type="entry name" value="UPF0029_Impact_CS"/>
</dbReference>
<dbReference type="PANTHER" id="PTHR16301:SF20">
    <property type="entry name" value="IMPACT FAMILY MEMBER YIGZ"/>
    <property type="match status" value="1"/>
</dbReference>
<proteinExistence type="inferred from homology"/>
<dbReference type="Proteomes" id="UP000181976">
    <property type="component" value="Unassembled WGS sequence"/>
</dbReference>
<dbReference type="SUPFAM" id="SSF54211">
    <property type="entry name" value="Ribosomal protein S5 domain 2-like"/>
    <property type="match status" value="1"/>
</dbReference>
<dbReference type="eggNOG" id="COG1739">
    <property type="taxonomic scope" value="Bacteria"/>
</dbReference>